<dbReference type="Pfam" id="PF21070">
    <property type="entry name" value="IcmF_helical"/>
    <property type="match status" value="1"/>
</dbReference>
<dbReference type="PANTHER" id="PTHR36153">
    <property type="entry name" value="INNER MEMBRANE PROTEIN-RELATED"/>
    <property type="match status" value="1"/>
</dbReference>
<feature type="transmembrane region" description="Helical" evidence="2">
    <location>
        <begin position="50"/>
        <end position="70"/>
    </location>
</feature>
<sequence length="1168" mass="131711">MRLMAWMRSIGKWITLRGFLIGLAVVALVLLVWFGGPLVAIAGWTPLASVAARLVFLLALVVAALGVALWRARRQRADNEKVVSEMIADNEGDDQLQEEVGEQRERLREALALVRRWRPGRFRSVYDLPWYILIGVPGSGKSTALLNSGLDFPLRDRMGVESVRGVGGTRNCDWWFTNRAVVIDTAGRYTAQESADRRDARGWESFLGLLRRYRPRQPINGVILSVSVADLLEQTPTERALHARALKQRVQELKNRLGVVFPVYMVLTKTDLLEGFTETFGMLTESEREEVLGMTFELDPVTDSDALATRFEEAFDRLIERLSHFALHRVQQERTTEATRRLYHFPKQVALLRAPVWTLINEVFCPSAYEDTALLRGVYLVSAEQAGQGYDRVSQLVDDEFGLTPSRVEPEPVTASQQGFFLRRLFDSIVFSEHGLVRPDGQLRWRLRWLQRGVIAGLALVLSGTGVAWAFSYQWNKELIATYEHGLDEVAKASEEGAEDWVRLEQLLSQAASLPGVAGSDFPEGGPRYVGLDQGERLSQLGEGAYGRLLQHHFSAHLKNALEKALANHSNNTEYLYETLKTYLMLNRHKHLDPEQIREWFKTRLNRKLSGRINEGTRSRLQEHLERYLALGHRLPLDAGRVQKAREQLARLPVDERAYERIRLSARASSFPDFRLPLVLGSVVDRVFERRSGKPLDEAIPALYTRNGFEGLFRPELERVAERLLAESWVYGEDSAPFRNLDEAALKQGVRDRYFRDYVYRWRDLLMDLRIRSFEDKAAGARIASDLAGPEAPVERLMKAVAHNTRLAPVLKGKGGELADAASEQAGRMADRASNWGPRLSSLMPEAGDDGEAPSTPVDNAFSDLHKVSSDAYQSLRDSADTIADYLGQGDAGPARADFRKAVSALHETVDGTESDVLAALFRGFLQDGRRLDRASRTRDLNELWQTEVYQEYREAISAQYPIDLDASESIALQDFIRFFDYGGTLDAFVEEHLAGRIDRSGSPWEVTGELEIQPRTLRLLEHAERIRSAFFDPDGGGLKVGFSLRPTQLDAEVTRLDVGLGEQSLVYRHGPERSQDFRWPLQADGSVAGLSLKPADDTVDPLRRRYQGDWSVFRLLQSAGALNGNGRSRDVTIEMEGYHAQLELTADSVRHPFSRSLFKPFWLPSTL</sequence>
<feature type="region of interest" description="Disordered" evidence="1">
    <location>
        <begin position="822"/>
        <end position="854"/>
    </location>
</feature>
<evidence type="ECO:0000259" key="3">
    <source>
        <dbReference type="Pfam" id="PF06744"/>
    </source>
</evidence>
<proteinExistence type="predicted"/>
<keyword evidence="2" id="KW-0812">Transmembrane</keyword>
<name>A0A9X5B5C4_9GAMM</name>
<dbReference type="InterPro" id="IPR010623">
    <property type="entry name" value="IcmF_C"/>
</dbReference>
<evidence type="ECO:0000259" key="4">
    <source>
        <dbReference type="Pfam" id="PF06761"/>
    </source>
</evidence>
<dbReference type="PANTHER" id="PTHR36153:SF1">
    <property type="entry name" value="TYPE VI SECRETION SYSTEM COMPONENT TSSM1"/>
    <property type="match status" value="1"/>
</dbReference>
<dbReference type="EMBL" id="WMEX01000002">
    <property type="protein sequence ID" value="MYL26022.1"/>
    <property type="molecule type" value="Genomic_DNA"/>
</dbReference>
<evidence type="ECO:0000256" key="2">
    <source>
        <dbReference type="SAM" id="Phobius"/>
    </source>
</evidence>
<feature type="transmembrane region" description="Helical" evidence="2">
    <location>
        <begin position="454"/>
        <end position="475"/>
    </location>
</feature>
<dbReference type="InterPro" id="IPR048677">
    <property type="entry name" value="TssM1_hel"/>
</dbReference>
<gene>
    <name evidence="7" type="primary">tssM</name>
    <name evidence="7" type="ORF">GLW01_04360</name>
</gene>
<dbReference type="InterPro" id="IPR009612">
    <property type="entry name" value="IcmF-rel"/>
</dbReference>
<dbReference type="Pfam" id="PF06761">
    <property type="entry name" value="IcmF-related"/>
    <property type="match status" value="1"/>
</dbReference>
<dbReference type="NCBIfam" id="TIGR03348">
    <property type="entry name" value="VI_IcmF"/>
    <property type="match status" value="1"/>
</dbReference>
<dbReference type="InterPro" id="IPR027417">
    <property type="entry name" value="P-loop_NTPase"/>
</dbReference>
<evidence type="ECO:0000259" key="6">
    <source>
        <dbReference type="Pfam" id="PF21070"/>
    </source>
</evidence>
<reference evidence="7 8" key="1">
    <citation type="submission" date="2019-11" db="EMBL/GenBank/DDBJ databases">
        <title>Genome sequences of 17 halophilic strains isolated from different environments.</title>
        <authorList>
            <person name="Furrow R.E."/>
        </authorList>
    </citation>
    <scope>NUCLEOTIDE SEQUENCE [LARGE SCALE GENOMIC DNA]</scope>
    <source>
        <strain evidence="7 8">22507_15_FS</strain>
    </source>
</reference>
<dbReference type="InterPro" id="IPR053156">
    <property type="entry name" value="T6SS_TssM-like"/>
</dbReference>
<keyword evidence="2" id="KW-0472">Membrane</keyword>
<feature type="transmembrane region" description="Helical" evidence="2">
    <location>
        <begin position="20"/>
        <end position="44"/>
    </location>
</feature>
<dbReference type="Proteomes" id="UP000460751">
    <property type="component" value="Unassembled WGS sequence"/>
</dbReference>
<protein>
    <submittedName>
        <fullName evidence="7">Type VI secretion system membrane subunit TssM</fullName>
    </submittedName>
</protein>
<dbReference type="Pfam" id="PF06744">
    <property type="entry name" value="IcmF_C"/>
    <property type="match status" value="1"/>
</dbReference>
<feature type="domain" description="Type VI secretion system component TssM1 N-terminal" evidence="5">
    <location>
        <begin position="197"/>
        <end position="457"/>
    </location>
</feature>
<accession>A0A9X5B5C4</accession>
<evidence type="ECO:0000259" key="5">
    <source>
        <dbReference type="Pfam" id="PF14331"/>
    </source>
</evidence>
<keyword evidence="2" id="KW-1133">Transmembrane helix</keyword>
<dbReference type="Pfam" id="PF14331">
    <property type="entry name" value="IcmF-related_N"/>
    <property type="match status" value="1"/>
</dbReference>
<evidence type="ECO:0000313" key="8">
    <source>
        <dbReference type="Proteomes" id="UP000460751"/>
    </source>
</evidence>
<dbReference type="AlphaFoldDB" id="A0A9X5B5C4"/>
<feature type="domain" description="IcmF-related" evidence="4">
    <location>
        <begin position="530"/>
        <end position="806"/>
    </location>
</feature>
<evidence type="ECO:0000256" key="1">
    <source>
        <dbReference type="SAM" id="MobiDB-lite"/>
    </source>
</evidence>
<dbReference type="Gene3D" id="3.40.50.300">
    <property type="entry name" value="P-loop containing nucleotide triphosphate hydrolases"/>
    <property type="match status" value="1"/>
</dbReference>
<dbReference type="InterPro" id="IPR017731">
    <property type="entry name" value="TssM1-like"/>
</dbReference>
<evidence type="ECO:0000313" key="7">
    <source>
        <dbReference type="EMBL" id="MYL26022.1"/>
    </source>
</evidence>
<feature type="domain" description="Type VI secretion system IcmF C-terminal" evidence="3">
    <location>
        <begin position="1043"/>
        <end position="1149"/>
    </location>
</feature>
<keyword evidence="8" id="KW-1185">Reference proteome</keyword>
<dbReference type="SUPFAM" id="SSF52540">
    <property type="entry name" value="P-loop containing nucleoside triphosphate hydrolases"/>
    <property type="match status" value="1"/>
</dbReference>
<organism evidence="7 8">
    <name type="scientific">Vreelandella halophila</name>
    <dbReference type="NCBI Taxonomy" id="86177"/>
    <lineage>
        <taxon>Bacteria</taxon>
        <taxon>Pseudomonadati</taxon>
        <taxon>Pseudomonadota</taxon>
        <taxon>Gammaproteobacteria</taxon>
        <taxon>Oceanospirillales</taxon>
        <taxon>Halomonadaceae</taxon>
        <taxon>Vreelandella</taxon>
    </lineage>
</organism>
<dbReference type="InterPro" id="IPR025743">
    <property type="entry name" value="TssM1_N"/>
</dbReference>
<comment type="caution">
    <text evidence="7">The sequence shown here is derived from an EMBL/GenBank/DDBJ whole genome shotgun (WGS) entry which is preliminary data.</text>
</comment>
<feature type="domain" description="Type VI secretion system component TssM1 helical" evidence="6">
    <location>
        <begin position="939"/>
        <end position="1028"/>
    </location>
</feature>